<keyword evidence="4" id="KW-1185">Reference proteome</keyword>
<dbReference type="SUPFAM" id="SSF160574">
    <property type="entry name" value="BT0923-like"/>
    <property type="match status" value="1"/>
</dbReference>
<evidence type="ECO:0000256" key="1">
    <source>
        <dbReference type="SAM" id="SignalP"/>
    </source>
</evidence>
<comment type="caution">
    <text evidence="3">The sequence shown here is derived from an EMBL/GenBank/DDBJ whole genome shotgun (WGS) entry which is preliminary data.</text>
</comment>
<feature type="domain" description="Putative beta-lactamase-inhibitor-like PepSY-like" evidence="2">
    <location>
        <begin position="76"/>
        <end position="153"/>
    </location>
</feature>
<dbReference type="EMBL" id="JACSPP010000033">
    <property type="protein sequence ID" value="MBD8040922.1"/>
    <property type="molecule type" value="Genomic_DNA"/>
</dbReference>
<dbReference type="Gene3D" id="3.10.450.360">
    <property type="match status" value="1"/>
</dbReference>
<feature type="signal peptide" evidence="1">
    <location>
        <begin position="1"/>
        <end position="23"/>
    </location>
</feature>
<dbReference type="Proteomes" id="UP000620874">
    <property type="component" value="Unassembled WGS sequence"/>
</dbReference>
<sequence>MKNKWKFYVLPALAVAGAFVFQSCDDDDDLKMSDIPQTVQQNFQSQYPNVQWVEWEAEWGNYKADFFFNGTVAEWELDLNTQAEAWYSQEGEWLRTEFNVENYYFNPSSTDVIPQAVRETISNIAGGRQVEDVDRVDMPGGINGDYFDVEIENEPNDIYVKIGFDGTQLQ</sequence>
<evidence type="ECO:0000313" key="3">
    <source>
        <dbReference type="EMBL" id="MBD8040922.1"/>
    </source>
</evidence>
<evidence type="ECO:0000259" key="2">
    <source>
        <dbReference type="Pfam" id="PF11396"/>
    </source>
</evidence>
<feature type="chain" id="PRO_5045250113" evidence="1">
    <location>
        <begin position="24"/>
        <end position="170"/>
    </location>
</feature>
<dbReference type="PROSITE" id="PS51257">
    <property type="entry name" value="PROKAR_LIPOPROTEIN"/>
    <property type="match status" value="1"/>
</dbReference>
<name>A0ABR8Y9S4_9BACT</name>
<feature type="domain" description="Putative beta-lactamase-inhibitor-like PepSY-like" evidence="2">
    <location>
        <begin position="29"/>
        <end position="65"/>
    </location>
</feature>
<proteinExistence type="predicted"/>
<dbReference type="InterPro" id="IPR021533">
    <property type="entry name" value="PepSY-like"/>
</dbReference>
<gene>
    <name evidence="3" type="ORF">H9625_10835</name>
</gene>
<evidence type="ECO:0000313" key="4">
    <source>
        <dbReference type="Proteomes" id="UP000620874"/>
    </source>
</evidence>
<keyword evidence="1" id="KW-0732">Signal</keyword>
<accession>A0ABR8Y9S4</accession>
<dbReference type="RefSeq" id="WP_087248031.1">
    <property type="nucleotide sequence ID" value="NZ_JACSPP010000033.1"/>
</dbReference>
<reference evidence="3 4" key="1">
    <citation type="submission" date="2020-08" db="EMBL/GenBank/DDBJ databases">
        <title>A Genomic Blueprint of the Chicken Gut Microbiome.</title>
        <authorList>
            <person name="Gilroy R."/>
            <person name="Ravi A."/>
            <person name="Getino M."/>
            <person name="Pursley I."/>
            <person name="Horton D.L."/>
            <person name="Alikhan N.-F."/>
            <person name="Baker D."/>
            <person name="Gharbi K."/>
            <person name="Hall N."/>
            <person name="Watson M."/>
            <person name="Adriaenssens E.M."/>
            <person name="Foster-Nyarko E."/>
            <person name="Jarju S."/>
            <person name="Secka A."/>
            <person name="Antonio M."/>
            <person name="Oren A."/>
            <person name="Chaudhuri R."/>
            <person name="La Ragione R.M."/>
            <person name="Hildebrand F."/>
            <person name="Pallen M.J."/>
        </authorList>
    </citation>
    <scope>NUCLEOTIDE SEQUENCE [LARGE SCALE GENOMIC DNA]</scope>
    <source>
        <strain evidence="3 4">Sa1CVN1</strain>
    </source>
</reference>
<organism evidence="3 4">
    <name type="scientific">Phocaeicola intestinalis</name>
    <dbReference type="NCBI Taxonomy" id="2762212"/>
    <lineage>
        <taxon>Bacteria</taxon>
        <taxon>Pseudomonadati</taxon>
        <taxon>Bacteroidota</taxon>
        <taxon>Bacteroidia</taxon>
        <taxon>Bacteroidales</taxon>
        <taxon>Bacteroidaceae</taxon>
        <taxon>Phocaeicola</taxon>
    </lineage>
</organism>
<dbReference type="Pfam" id="PF11396">
    <property type="entry name" value="PepSY_like"/>
    <property type="match status" value="2"/>
</dbReference>
<protein>
    <submittedName>
        <fullName evidence="3">PepSY-like domain-containing protein</fullName>
    </submittedName>
</protein>